<reference evidence="3 4" key="1">
    <citation type="submission" date="2015-10" db="EMBL/GenBank/DDBJ databases">
        <title>Full genome of DAOMC 229536 Phialocephala scopiformis, a fungal endophyte of spruce producing the potent anti-insectan compound rugulosin.</title>
        <authorList>
            <consortium name="DOE Joint Genome Institute"/>
            <person name="Walker A.K."/>
            <person name="Frasz S.L."/>
            <person name="Seifert K.A."/>
            <person name="Miller J.D."/>
            <person name="Mondo S.J."/>
            <person name="Labutti K."/>
            <person name="Lipzen A."/>
            <person name="Dockter R."/>
            <person name="Kennedy M."/>
            <person name="Grigoriev I.V."/>
            <person name="Spatafora J.W."/>
        </authorList>
    </citation>
    <scope>NUCLEOTIDE SEQUENCE [LARGE SCALE GENOMIC DNA]</scope>
    <source>
        <strain evidence="3 4">CBS 120377</strain>
    </source>
</reference>
<evidence type="ECO:0000313" key="4">
    <source>
        <dbReference type="Proteomes" id="UP000070700"/>
    </source>
</evidence>
<dbReference type="PANTHER" id="PTHR46224:SF64">
    <property type="entry name" value="IQ MOTIF AND ANKYRIN REPEAT DOMAIN-CONTAINING PROTEIN 1"/>
    <property type="match status" value="1"/>
</dbReference>
<dbReference type="InParanoid" id="A0A194XGU3"/>
<dbReference type="InterPro" id="IPR051616">
    <property type="entry name" value="Cul2-RING_E3_ligase_SR"/>
</dbReference>
<dbReference type="PROSITE" id="PS50088">
    <property type="entry name" value="ANK_REPEAT"/>
    <property type="match status" value="3"/>
</dbReference>
<dbReference type="KEGG" id="psco:LY89DRAFT_780362"/>
<dbReference type="PANTHER" id="PTHR46224">
    <property type="entry name" value="ANKYRIN REPEAT FAMILY PROTEIN"/>
    <property type="match status" value="1"/>
</dbReference>
<dbReference type="EMBL" id="KQ947411">
    <property type="protein sequence ID" value="KUJ19420.1"/>
    <property type="molecule type" value="Genomic_DNA"/>
</dbReference>
<dbReference type="PROSITE" id="PS50297">
    <property type="entry name" value="ANK_REP_REGION"/>
    <property type="match status" value="2"/>
</dbReference>
<feature type="repeat" description="ANK" evidence="1">
    <location>
        <begin position="283"/>
        <end position="315"/>
    </location>
</feature>
<dbReference type="SUPFAM" id="SSF48403">
    <property type="entry name" value="Ankyrin repeat"/>
    <property type="match status" value="1"/>
</dbReference>
<evidence type="ECO:0000256" key="1">
    <source>
        <dbReference type="PROSITE-ProRule" id="PRU00023"/>
    </source>
</evidence>
<dbReference type="AlphaFoldDB" id="A0A194XGU3"/>
<dbReference type="InterPro" id="IPR036770">
    <property type="entry name" value="Ankyrin_rpt-contain_sf"/>
</dbReference>
<dbReference type="InterPro" id="IPR002110">
    <property type="entry name" value="Ankyrin_rpt"/>
</dbReference>
<gene>
    <name evidence="3" type="ORF">LY89DRAFT_780362</name>
</gene>
<dbReference type="RefSeq" id="XP_018073775.1">
    <property type="nucleotide sequence ID" value="XM_018222374.1"/>
</dbReference>
<dbReference type="Proteomes" id="UP000070700">
    <property type="component" value="Unassembled WGS sequence"/>
</dbReference>
<name>A0A194XGU3_MOLSC</name>
<sequence length="606" mass="66923">MEQIKSHTTQLLNDQDARLAPYVRAPPKSRRPARNNTSGVLQKKKTGLRTEGVAVRVAHKSGYPTLFNRMLGQLFVAYTGVPYLSQKCDSEACKRSQAPRIYVEYWFPLGFCWSQILQLQVGFQSNLGLQFSLKSLRRVPDSAQCVHYTMDGNIEGLKDLFKRGLASPLDVSSTRGYTLLREWAVYAKQYETVRFLAIAGSDPDYRPIAQTDNSARNKAFDALLQGALDKESEENVRCLTASSDWVEDQNFSKLHKITCGILPLDLEKEILDDVAQVDMTDAMGRTPLLWAAARGDHTSVKILLSHNADPNIVDTYLAPPVSYAADRGHTLCVRLLLEAGALAEPKLPPGVKLGSPLNCAARNARDPVLLKYLLTYGADVDSTGVDGNTALIHAARLDNVSFAILLLDNNANVNAISITAATPLTTAITYNSHRVLQLLLDRWDEYTECPRLKGPHLLQITALYADLETVKILTATDHVKLNYDDNFTLGDFAKRSANRLDVTDELIEAFDDLLLVCKQKPPGKQSTENLMEAGLLSRPPSKLAVLYETEKEAADVYGLENPVPRLYSDDSDEELVYEDAVEGSDGLDLNAQDLDEAAACCPLGFT</sequence>
<dbReference type="OrthoDB" id="341259at2759"/>
<keyword evidence="1" id="KW-0040">ANK repeat</keyword>
<proteinExistence type="predicted"/>
<feature type="region of interest" description="Disordered" evidence="2">
    <location>
        <begin position="21"/>
        <end position="43"/>
    </location>
</feature>
<keyword evidence="4" id="KW-1185">Reference proteome</keyword>
<feature type="repeat" description="ANK" evidence="1">
    <location>
        <begin position="352"/>
        <end position="385"/>
    </location>
</feature>
<dbReference type="Pfam" id="PF12796">
    <property type="entry name" value="Ank_2"/>
    <property type="match status" value="2"/>
</dbReference>
<evidence type="ECO:0000256" key="2">
    <source>
        <dbReference type="SAM" id="MobiDB-lite"/>
    </source>
</evidence>
<evidence type="ECO:0000313" key="3">
    <source>
        <dbReference type="EMBL" id="KUJ19420.1"/>
    </source>
</evidence>
<protein>
    <submittedName>
        <fullName evidence="3">Ankyrin</fullName>
    </submittedName>
</protein>
<dbReference type="Gene3D" id="1.25.40.20">
    <property type="entry name" value="Ankyrin repeat-containing domain"/>
    <property type="match status" value="2"/>
</dbReference>
<organism evidence="3 4">
    <name type="scientific">Mollisia scopiformis</name>
    <name type="common">Conifer needle endophyte fungus</name>
    <name type="synonym">Phialocephala scopiformis</name>
    <dbReference type="NCBI Taxonomy" id="149040"/>
    <lineage>
        <taxon>Eukaryota</taxon>
        <taxon>Fungi</taxon>
        <taxon>Dikarya</taxon>
        <taxon>Ascomycota</taxon>
        <taxon>Pezizomycotina</taxon>
        <taxon>Leotiomycetes</taxon>
        <taxon>Helotiales</taxon>
        <taxon>Mollisiaceae</taxon>
        <taxon>Mollisia</taxon>
    </lineage>
</organism>
<accession>A0A194XGU3</accession>
<feature type="repeat" description="ANK" evidence="1">
    <location>
        <begin position="386"/>
        <end position="418"/>
    </location>
</feature>
<dbReference type="SMART" id="SM00248">
    <property type="entry name" value="ANK"/>
    <property type="match status" value="7"/>
</dbReference>
<dbReference type="GeneID" id="28832100"/>